<dbReference type="InterPro" id="IPR021139">
    <property type="entry name" value="NYN"/>
</dbReference>
<dbReference type="Proteomes" id="UP000228561">
    <property type="component" value="Unassembled WGS sequence"/>
</dbReference>
<dbReference type="EMBL" id="PEVG01000029">
    <property type="protein sequence ID" value="PIU99424.1"/>
    <property type="molecule type" value="Genomic_DNA"/>
</dbReference>
<protein>
    <recommendedName>
        <fullName evidence="1">NYN domain-containing protein</fullName>
    </recommendedName>
</protein>
<evidence type="ECO:0000259" key="1">
    <source>
        <dbReference type="Pfam" id="PF01936"/>
    </source>
</evidence>
<dbReference type="InterPro" id="IPR047140">
    <property type="entry name" value="LabA"/>
</dbReference>
<name>A0A2M7B8I7_9BACT</name>
<accession>A0A2M7B8I7</accession>
<dbReference type="AlphaFoldDB" id="A0A2M7B8I7"/>
<organism evidence="2 3">
    <name type="scientific">Candidatus Tagabacteria bacterium CG03_land_8_20_14_0_80_41_22</name>
    <dbReference type="NCBI Taxonomy" id="1975020"/>
    <lineage>
        <taxon>Bacteria</taxon>
        <taxon>Candidatus Tagaibacteriota</taxon>
    </lineage>
</organism>
<gene>
    <name evidence="2" type="ORF">COS58_02260</name>
</gene>
<dbReference type="PANTHER" id="PTHR35458">
    <property type="entry name" value="SLR0755 PROTEIN"/>
    <property type="match status" value="1"/>
</dbReference>
<reference evidence="3" key="1">
    <citation type="submission" date="2017-09" db="EMBL/GenBank/DDBJ databases">
        <title>Depth-based differentiation of microbial function through sediment-hosted aquifers and enrichment of novel symbionts in the deep terrestrial subsurface.</title>
        <authorList>
            <person name="Probst A.J."/>
            <person name="Ladd B."/>
            <person name="Jarett J.K."/>
            <person name="Geller-Mcgrath D.E."/>
            <person name="Sieber C.M.K."/>
            <person name="Emerson J.B."/>
            <person name="Anantharaman K."/>
            <person name="Thomas B.C."/>
            <person name="Malmstrom R."/>
            <person name="Stieglmeier M."/>
            <person name="Klingl A."/>
            <person name="Woyke T."/>
            <person name="Ryan C.M."/>
            <person name="Banfield J.F."/>
        </authorList>
    </citation>
    <scope>NUCLEOTIDE SEQUENCE [LARGE SCALE GENOMIC DNA]</scope>
</reference>
<evidence type="ECO:0000313" key="2">
    <source>
        <dbReference type="EMBL" id="PIU99424.1"/>
    </source>
</evidence>
<dbReference type="GO" id="GO:0004540">
    <property type="term" value="F:RNA nuclease activity"/>
    <property type="evidence" value="ECO:0007669"/>
    <property type="project" value="InterPro"/>
</dbReference>
<dbReference type="Gene3D" id="3.40.50.1010">
    <property type="entry name" value="5'-nuclease"/>
    <property type="match status" value="1"/>
</dbReference>
<feature type="domain" description="NYN" evidence="1">
    <location>
        <begin position="9"/>
        <end position="190"/>
    </location>
</feature>
<proteinExistence type="predicted"/>
<dbReference type="PANTHER" id="PTHR35458:SF8">
    <property type="entry name" value="SLR0650 PROTEIN"/>
    <property type="match status" value="1"/>
</dbReference>
<sequence length="228" mass="26270">MLYNRQMDRVDILIDGSNFYYLALKKLGLRATDFDFEKFANFLADGRTIAEKGKRFYTGTVREKEGDIRTKKAMAEQTSLFTFLDKNHWEIKKSKLKTRIEEISIDNRVIDYEKILKAGIEKIIVERLREKGVDVKLATDLIVGAVDNQYDTAIMVSSDSDLIPAIDWVRLRAKKKIEYIGFSIPDDTNPKKSTTEPLLSLIKKTDVKRILVKSDLLQFIRHHPVVVG</sequence>
<evidence type="ECO:0000313" key="3">
    <source>
        <dbReference type="Proteomes" id="UP000228561"/>
    </source>
</evidence>
<comment type="caution">
    <text evidence="2">The sequence shown here is derived from an EMBL/GenBank/DDBJ whole genome shotgun (WGS) entry which is preliminary data.</text>
</comment>
<dbReference type="Pfam" id="PF01936">
    <property type="entry name" value="NYN"/>
    <property type="match status" value="1"/>
</dbReference>